<keyword evidence="2" id="KW-1185">Reference proteome</keyword>
<accession>A0ABS7ZTF0</accession>
<dbReference type="EMBL" id="JAEDAH010000097">
    <property type="protein sequence ID" value="MCA6065023.1"/>
    <property type="molecule type" value="Genomic_DNA"/>
</dbReference>
<sequence>MRAVILAVLLGLNMFSHAVIVSDLYQVRISVTDQSEESRQTAIQEALLQVVVKVSGQRDNAQNEQVLGAAAAAERYIRSFRYIRDDSETGLRLEVDFAANLIDQLLRSGQLPVWGKSRPLVLVWLGVEDNLQRIRVTPAVDVWHSAMESAANERGIPLLWPAYDLEDDVALPVESLWGMFKADILQASQRYMADATLAGRLTPDGQGGWQFRGFLQHKGDNLELTASAEEHAVVLRQVADQVASFMAARYAVLNDGTSGGYQLIIDGVADFHAYQNILTYLKANVAINDVKIISVNGQTLTLELDLAAEWNQVWTTLALDKRLLPTEQESIYHWRH</sequence>
<dbReference type="Proteomes" id="UP000714380">
    <property type="component" value="Unassembled WGS sequence"/>
</dbReference>
<protein>
    <submittedName>
        <fullName evidence="1">DUF2066 domain-containing protein</fullName>
    </submittedName>
</protein>
<evidence type="ECO:0000313" key="2">
    <source>
        <dbReference type="Proteomes" id="UP000714380"/>
    </source>
</evidence>
<comment type="caution">
    <text evidence="1">The sequence shown here is derived from an EMBL/GenBank/DDBJ whole genome shotgun (WGS) entry which is preliminary data.</text>
</comment>
<dbReference type="Pfam" id="PF09839">
    <property type="entry name" value="DUF2066"/>
    <property type="match status" value="1"/>
</dbReference>
<organism evidence="1 2">
    <name type="scientific">Thalassolituus marinus</name>
    <dbReference type="NCBI Taxonomy" id="671053"/>
    <lineage>
        <taxon>Bacteria</taxon>
        <taxon>Pseudomonadati</taxon>
        <taxon>Pseudomonadota</taxon>
        <taxon>Gammaproteobacteria</taxon>
        <taxon>Oceanospirillales</taxon>
        <taxon>Oceanospirillaceae</taxon>
        <taxon>Thalassolituus</taxon>
    </lineage>
</organism>
<name>A0ABS7ZTF0_9GAMM</name>
<gene>
    <name evidence="1" type="ORF">I9W95_15585</name>
</gene>
<reference evidence="1 2" key="1">
    <citation type="submission" date="2020-12" db="EMBL/GenBank/DDBJ databases">
        <title>Novel Thalassolituus-related marine hydrocarbonoclastic bacteria mediated algae-derived hydrocarbons mineralization in twilight zone of the northern South China Sea.</title>
        <authorList>
            <person name="Dong C."/>
        </authorList>
    </citation>
    <scope>NUCLEOTIDE SEQUENCE [LARGE SCALE GENOMIC DNA]</scope>
    <source>
        <strain evidence="1 2">IMCC1826</strain>
    </source>
</reference>
<proteinExistence type="predicted"/>
<dbReference type="InterPro" id="IPR018642">
    <property type="entry name" value="DUF2066"/>
</dbReference>
<dbReference type="RefSeq" id="WP_225676557.1">
    <property type="nucleotide sequence ID" value="NZ_JAEDAH010000097.1"/>
</dbReference>
<evidence type="ECO:0000313" key="1">
    <source>
        <dbReference type="EMBL" id="MCA6065023.1"/>
    </source>
</evidence>